<dbReference type="Pfam" id="PF04069">
    <property type="entry name" value="OpuAC"/>
    <property type="match status" value="1"/>
</dbReference>
<keyword evidence="1" id="KW-0732">Signal</keyword>
<keyword evidence="4" id="KW-1185">Reference proteome</keyword>
<dbReference type="Proteomes" id="UP001057702">
    <property type="component" value="Unassembled WGS sequence"/>
</dbReference>
<comment type="caution">
    <text evidence="3">The sequence shown here is derived from an EMBL/GenBank/DDBJ whole genome shotgun (WGS) entry which is preliminary data.</text>
</comment>
<dbReference type="Gene3D" id="3.40.190.120">
    <property type="entry name" value="Osmoprotection protein (prox), domain 2"/>
    <property type="match status" value="1"/>
</dbReference>
<evidence type="ECO:0000313" key="4">
    <source>
        <dbReference type="Proteomes" id="UP001057702"/>
    </source>
</evidence>
<feature type="chain" id="PRO_5045641837" evidence="1">
    <location>
        <begin position="23"/>
        <end position="326"/>
    </location>
</feature>
<evidence type="ECO:0000313" key="3">
    <source>
        <dbReference type="EMBL" id="MCQ4083841.1"/>
    </source>
</evidence>
<feature type="signal peptide" evidence="1">
    <location>
        <begin position="1"/>
        <end position="22"/>
    </location>
</feature>
<dbReference type="Gene3D" id="3.40.190.10">
    <property type="entry name" value="Periplasmic binding protein-like II"/>
    <property type="match status" value="1"/>
</dbReference>
<sequence>MRAWVSAAVALAACALAGCALAGCGLQSGQVIADSVRPGSVGGGRTLAGAHLTVASKADTEQRLLGQITGLVLKAAGATVRDKTGISGSIGARQAILSGTADAMYDYTGTAWITYLGHTGPIPDPQAQWRAVRGEDAHNGVTWLPPATLNNTYAFAVNAANRDRYRLTSLTDVASLFRRDPAAVTICADNEFAIRQDGLPGVLKAYGISLPKARIMTMDAGLIYTQVAAGRPCVLGDVYATDGRIPADRLTVLRDDKHFFPDYNAAPVIHTRTLERYPQIARLLAPVTAKLTTEEARRLNAQVDVDGRDVRDVAKAWLTKKGFIRP</sequence>
<dbReference type="PROSITE" id="PS51257">
    <property type="entry name" value="PROKAR_LIPOPROTEIN"/>
    <property type="match status" value="1"/>
</dbReference>
<dbReference type="InterPro" id="IPR007210">
    <property type="entry name" value="ABC_Gly_betaine_transp_sub-bd"/>
</dbReference>
<accession>A0ABT1Q1Q8</accession>
<dbReference type="RefSeq" id="WP_255922841.1">
    <property type="nucleotide sequence ID" value="NZ_JANFNG010000026.1"/>
</dbReference>
<evidence type="ECO:0000256" key="1">
    <source>
        <dbReference type="SAM" id="SignalP"/>
    </source>
</evidence>
<proteinExistence type="predicted"/>
<protein>
    <submittedName>
        <fullName evidence="3">Glycine betaine ABC transporter substrate-binding protein</fullName>
    </submittedName>
</protein>
<organism evidence="3 4">
    <name type="scientific">Streptomyces humicola</name>
    <dbReference type="NCBI Taxonomy" id="2953240"/>
    <lineage>
        <taxon>Bacteria</taxon>
        <taxon>Bacillati</taxon>
        <taxon>Actinomycetota</taxon>
        <taxon>Actinomycetes</taxon>
        <taxon>Kitasatosporales</taxon>
        <taxon>Streptomycetaceae</taxon>
        <taxon>Streptomyces</taxon>
    </lineage>
</organism>
<evidence type="ECO:0000259" key="2">
    <source>
        <dbReference type="Pfam" id="PF04069"/>
    </source>
</evidence>
<gene>
    <name evidence="3" type="ORF">NGB36_25425</name>
</gene>
<reference evidence="3" key="1">
    <citation type="submission" date="2022-06" db="EMBL/GenBank/DDBJ databases">
        <title>Draft genome sequence of Streptomyces sp. RB6PN25 isolated from peat swamp forest in Thailand.</title>
        <authorList>
            <person name="Duangmal K."/>
            <person name="Klaysubun C."/>
        </authorList>
    </citation>
    <scope>NUCLEOTIDE SEQUENCE</scope>
    <source>
        <strain evidence="3">RB6PN25</strain>
    </source>
</reference>
<dbReference type="SUPFAM" id="SSF53850">
    <property type="entry name" value="Periplasmic binding protein-like II"/>
    <property type="match status" value="1"/>
</dbReference>
<dbReference type="EMBL" id="JANFNG010000026">
    <property type="protein sequence ID" value="MCQ4083841.1"/>
    <property type="molecule type" value="Genomic_DNA"/>
</dbReference>
<name>A0ABT1Q1Q8_9ACTN</name>
<feature type="domain" description="ABC-type glycine betaine transport system substrate-binding" evidence="2">
    <location>
        <begin position="51"/>
        <end position="320"/>
    </location>
</feature>
<dbReference type="CDD" id="cd13611">
    <property type="entry name" value="PBP2_YehZ"/>
    <property type="match status" value="1"/>
</dbReference>